<feature type="region of interest" description="Disordered" evidence="1">
    <location>
        <begin position="20"/>
        <end position="42"/>
    </location>
</feature>
<gene>
    <name evidence="2" type="ORF">C2845_PM06G25050</name>
</gene>
<comment type="caution">
    <text evidence="2">The sequence shown here is derived from an EMBL/GenBank/DDBJ whole genome shotgun (WGS) entry which is preliminary data.</text>
</comment>
<evidence type="ECO:0000313" key="2">
    <source>
        <dbReference type="EMBL" id="RLN00421.1"/>
    </source>
</evidence>
<feature type="compositionally biased region" description="Basic residues" evidence="1">
    <location>
        <begin position="156"/>
        <end position="166"/>
    </location>
</feature>
<dbReference type="PANTHER" id="PTHR23070">
    <property type="entry name" value="BCS1 AAA-TYPE ATPASE"/>
    <property type="match status" value="1"/>
</dbReference>
<feature type="compositionally biased region" description="Basic and acidic residues" evidence="1">
    <location>
        <begin position="185"/>
        <end position="194"/>
    </location>
</feature>
<dbReference type="STRING" id="4540.A0A3L6RDT6"/>
<organism evidence="2 3">
    <name type="scientific">Panicum miliaceum</name>
    <name type="common">Proso millet</name>
    <name type="synonym">Broomcorn millet</name>
    <dbReference type="NCBI Taxonomy" id="4540"/>
    <lineage>
        <taxon>Eukaryota</taxon>
        <taxon>Viridiplantae</taxon>
        <taxon>Streptophyta</taxon>
        <taxon>Embryophyta</taxon>
        <taxon>Tracheophyta</taxon>
        <taxon>Spermatophyta</taxon>
        <taxon>Magnoliopsida</taxon>
        <taxon>Liliopsida</taxon>
        <taxon>Poales</taxon>
        <taxon>Poaceae</taxon>
        <taxon>PACMAD clade</taxon>
        <taxon>Panicoideae</taxon>
        <taxon>Panicodae</taxon>
        <taxon>Paniceae</taxon>
        <taxon>Panicinae</taxon>
        <taxon>Panicum</taxon>
        <taxon>Panicum sect. Panicum</taxon>
    </lineage>
</organism>
<dbReference type="InterPro" id="IPR050747">
    <property type="entry name" value="Mitochondrial_chaperone_BCS1"/>
</dbReference>
<feature type="region of interest" description="Disordered" evidence="1">
    <location>
        <begin position="316"/>
        <end position="363"/>
    </location>
</feature>
<sequence length="459" mass="49286">MTLACTVHRDLPFPCTHPLGSSSTDHGPWHAQTGARTAQRSVGPAGSCRSAWACHHGVIRHPPVKYEYDAARLTVKAQQADERAAGFSDPPLPARHAKITFTEATATLPAVAVRSPFRASGNPPILQGPKSTQKKKVAAINGKGLALRTTYLATLRHSRAKTRRGRAVPAGREQPTRGLAASRTRGREGRQEQRARRRRRQAAGGDGGLGVGGQAVDAYRKALATAASGAAYAVMARGMARELLPPELRAVARRVLSALSARLGVGGRERRTLVVRSHQAGGREENLLFDAARTYLASRLGPRAMRGWASRWTAPGTATAAPAGGGSSSSSPGTSPSTSSRGSGSAGPASRKRKGEPGTSGDRDFVLELSFDADHTDVAMDRYVPFVMGAAEEVEQRDRELKICMNEGRAWYRVSHHHPATFDTLAMDPALKRSIVADLDLFASRRDHYRRIGKAWKRG</sequence>
<evidence type="ECO:0000313" key="3">
    <source>
        <dbReference type="Proteomes" id="UP000275267"/>
    </source>
</evidence>
<reference evidence="3" key="1">
    <citation type="journal article" date="2019" name="Nat. Commun.">
        <title>The genome of broomcorn millet.</title>
        <authorList>
            <person name="Zou C."/>
            <person name="Miki D."/>
            <person name="Li D."/>
            <person name="Tang Q."/>
            <person name="Xiao L."/>
            <person name="Rajput S."/>
            <person name="Deng P."/>
            <person name="Jia W."/>
            <person name="Huang R."/>
            <person name="Zhang M."/>
            <person name="Sun Y."/>
            <person name="Hu J."/>
            <person name="Fu X."/>
            <person name="Schnable P.S."/>
            <person name="Li F."/>
            <person name="Zhang H."/>
            <person name="Feng B."/>
            <person name="Zhu X."/>
            <person name="Liu R."/>
            <person name="Schnable J.C."/>
            <person name="Zhu J.-K."/>
            <person name="Zhang H."/>
        </authorList>
    </citation>
    <scope>NUCLEOTIDE SEQUENCE [LARGE SCALE GENOMIC DNA]</scope>
</reference>
<dbReference type="Proteomes" id="UP000275267">
    <property type="component" value="Unassembled WGS sequence"/>
</dbReference>
<dbReference type="AlphaFoldDB" id="A0A3L6RDT6"/>
<feature type="compositionally biased region" description="Low complexity" evidence="1">
    <location>
        <begin position="316"/>
        <end position="349"/>
    </location>
</feature>
<accession>A0A3L6RDT6</accession>
<feature type="region of interest" description="Disordered" evidence="1">
    <location>
        <begin position="156"/>
        <end position="208"/>
    </location>
</feature>
<evidence type="ECO:0000256" key="1">
    <source>
        <dbReference type="SAM" id="MobiDB-lite"/>
    </source>
</evidence>
<keyword evidence="3" id="KW-1185">Reference proteome</keyword>
<name>A0A3L6RDT6_PANMI</name>
<protein>
    <submittedName>
        <fullName evidence="2">AAA-ATPase</fullName>
    </submittedName>
</protein>
<dbReference type="EMBL" id="PQIB02000009">
    <property type="protein sequence ID" value="RLN00421.1"/>
    <property type="molecule type" value="Genomic_DNA"/>
</dbReference>
<proteinExistence type="predicted"/>
<dbReference type="OrthoDB" id="10251412at2759"/>